<evidence type="ECO:0000313" key="4">
    <source>
        <dbReference type="EMBL" id="KAA6349255.1"/>
    </source>
</evidence>
<sequence length="535" mass="58465">MKIKPAVTFAIFAIGFLLFSPLFAKQYHINDFGAIADSTVLSTQAIQKAIDACTADGGGQVVIPAGYYKTGSIVLKNNVDFHLENGAVLLGSKDLNDYIKLKPDYISLRTQEATIQLIYAENAENLSITGQGIIDGQGSIFKKLTWNDEGITRPHLLRFITCNNVVVKDVTLKNSGCWMQHYLACENLQITGVRIFNRNNYNNDALDIDGCRNVTVSDFIADSDDDGITLKSTSPKPCENITITNCVISSRCNAIKLGTETNGGFKNINISNCVVKPSEISAPPFFGRERGSSAISLEIVDGGIMEGITISNIVIDGTESPFFIRLANRARTYQEGVVINRVGHISAVTISNVRIKNAGKTGCSITGLPGYPVNDICLSNVIYEQVGGGTIEDISKIIEEKPTEYPEATMFGTLPAYGFYIRHATNITFSGVQFATTTEDVRPALYFDDVKGGVFNNMQLQSNEKTNASIWLKNSRDIIIKESLLKGRSNYFVNLEGGNNAQISIINNLLNRGISEIYSPKTGINTVIERGNIQR</sequence>
<dbReference type="EMBL" id="SNRY01000051">
    <property type="protein sequence ID" value="KAA6349255.1"/>
    <property type="molecule type" value="Genomic_DNA"/>
</dbReference>
<comment type="similarity">
    <text evidence="1">Belongs to the glycosyl hydrolase 28 family.</text>
</comment>
<dbReference type="SMART" id="SM00710">
    <property type="entry name" value="PbH1"/>
    <property type="match status" value="5"/>
</dbReference>
<dbReference type="Pfam" id="PF00295">
    <property type="entry name" value="Glyco_hydro_28"/>
    <property type="match status" value="1"/>
</dbReference>
<protein>
    <submittedName>
        <fullName evidence="4">Exo-poly-alpha-D-galacturonosidase</fullName>
        <ecNumber evidence="4">3.2.1.82</ecNumber>
    </submittedName>
</protein>
<gene>
    <name evidence="4" type="ORF">EZS27_003366</name>
</gene>
<evidence type="ECO:0000256" key="3">
    <source>
        <dbReference type="ARBA" id="ARBA00023295"/>
    </source>
</evidence>
<dbReference type="GO" id="GO:0004650">
    <property type="term" value="F:polygalacturonase activity"/>
    <property type="evidence" value="ECO:0007669"/>
    <property type="project" value="InterPro"/>
</dbReference>
<dbReference type="PANTHER" id="PTHR31339:SF9">
    <property type="entry name" value="PLASMIN AND FIBRONECTIN-BINDING PROTEIN A"/>
    <property type="match status" value="1"/>
</dbReference>
<dbReference type="InterPro" id="IPR000743">
    <property type="entry name" value="Glyco_hydro_28"/>
</dbReference>
<name>A0A5J4SVM4_9ZZZZ</name>
<dbReference type="Gene3D" id="2.160.20.10">
    <property type="entry name" value="Single-stranded right-handed beta-helix, Pectin lyase-like"/>
    <property type="match status" value="1"/>
</dbReference>
<dbReference type="PANTHER" id="PTHR31339">
    <property type="entry name" value="PECTIN LYASE-RELATED"/>
    <property type="match status" value="1"/>
</dbReference>
<keyword evidence="3 4" id="KW-0326">Glycosidase</keyword>
<dbReference type="InterPro" id="IPR006626">
    <property type="entry name" value="PbH1"/>
</dbReference>
<accession>A0A5J4SVM4</accession>
<comment type="caution">
    <text evidence="4">The sequence shown here is derived from an EMBL/GenBank/DDBJ whole genome shotgun (WGS) entry which is preliminary data.</text>
</comment>
<keyword evidence="2 4" id="KW-0378">Hydrolase</keyword>
<dbReference type="InterPro" id="IPR011050">
    <property type="entry name" value="Pectin_lyase_fold/virulence"/>
</dbReference>
<dbReference type="SUPFAM" id="SSF51126">
    <property type="entry name" value="Pectin lyase-like"/>
    <property type="match status" value="2"/>
</dbReference>
<dbReference type="GO" id="GO:0033917">
    <property type="term" value="F:exo-poly-alpha-galacturonosidase activity"/>
    <property type="evidence" value="ECO:0007669"/>
    <property type="project" value="UniProtKB-EC"/>
</dbReference>
<dbReference type="EC" id="3.2.1.82" evidence="4"/>
<evidence type="ECO:0000256" key="2">
    <source>
        <dbReference type="ARBA" id="ARBA00022801"/>
    </source>
</evidence>
<organism evidence="4">
    <name type="scientific">termite gut metagenome</name>
    <dbReference type="NCBI Taxonomy" id="433724"/>
    <lineage>
        <taxon>unclassified sequences</taxon>
        <taxon>metagenomes</taxon>
        <taxon>organismal metagenomes</taxon>
    </lineage>
</organism>
<reference evidence="4" key="1">
    <citation type="submission" date="2019-03" db="EMBL/GenBank/DDBJ databases">
        <title>Single cell metagenomics reveals metabolic interactions within the superorganism composed of flagellate Streblomastix strix and complex community of Bacteroidetes bacteria on its surface.</title>
        <authorList>
            <person name="Treitli S.C."/>
            <person name="Kolisko M."/>
            <person name="Husnik F."/>
            <person name="Keeling P."/>
            <person name="Hampl V."/>
        </authorList>
    </citation>
    <scope>NUCLEOTIDE SEQUENCE</scope>
    <source>
        <strain evidence="4">STM</strain>
    </source>
</reference>
<dbReference type="AlphaFoldDB" id="A0A5J4SVM4"/>
<dbReference type="GO" id="GO:0005975">
    <property type="term" value="P:carbohydrate metabolic process"/>
    <property type="evidence" value="ECO:0007669"/>
    <property type="project" value="InterPro"/>
</dbReference>
<dbReference type="InterPro" id="IPR051801">
    <property type="entry name" value="GH28_Enzymes"/>
</dbReference>
<proteinExistence type="inferred from homology"/>
<evidence type="ECO:0000256" key="1">
    <source>
        <dbReference type="ARBA" id="ARBA00008834"/>
    </source>
</evidence>
<dbReference type="InterPro" id="IPR012334">
    <property type="entry name" value="Pectin_lyas_fold"/>
</dbReference>